<dbReference type="InterPro" id="IPR036866">
    <property type="entry name" value="RibonucZ/Hydroxyglut_hydro"/>
</dbReference>
<feature type="binding site" evidence="9">
    <location>
        <position position="65"/>
    </location>
    <ligand>
        <name>Zn(2+)</name>
        <dbReference type="ChEBI" id="CHEBI:29105"/>
        <label>2</label>
        <note>catalytic</note>
    </ligand>
</feature>
<dbReference type="PANTHER" id="PTHR46018:SF2">
    <property type="entry name" value="ZINC PHOSPHODIESTERASE ELAC PROTEIN 1"/>
    <property type="match status" value="1"/>
</dbReference>
<evidence type="ECO:0000256" key="6">
    <source>
        <dbReference type="ARBA" id="ARBA00022759"/>
    </source>
</evidence>
<evidence type="ECO:0000313" key="12">
    <source>
        <dbReference type="Proteomes" id="UP000094707"/>
    </source>
</evidence>
<name>A0A1D3L3N1_9EURY</name>
<feature type="binding site" evidence="9">
    <location>
        <position position="206"/>
    </location>
    <ligand>
        <name>Zn(2+)</name>
        <dbReference type="ChEBI" id="CHEBI:29105"/>
        <label>2</label>
        <note>catalytic</note>
    </ligand>
</feature>
<dbReference type="CDD" id="cd07717">
    <property type="entry name" value="RNaseZ_ZiPD-like_MBL-fold"/>
    <property type="match status" value="1"/>
</dbReference>
<feature type="active site" description="Proton acceptor" evidence="9">
    <location>
        <position position="64"/>
    </location>
</feature>
<feature type="binding site" evidence="9">
    <location>
        <position position="64"/>
    </location>
    <ligand>
        <name>Zn(2+)</name>
        <dbReference type="ChEBI" id="CHEBI:29105"/>
        <label>2</label>
        <note>catalytic</note>
    </ligand>
</feature>
<evidence type="ECO:0000256" key="9">
    <source>
        <dbReference type="HAMAP-Rule" id="MF_01818"/>
    </source>
</evidence>
<comment type="function">
    <text evidence="9">Zinc phosphodiesterase, which displays some tRNA 3'-processing endonuclease activity. Probably involved in tRNA maturation, by removing a 3'-trailer from precursor tRNA.</text>
</comment>
<dbReference type="InterPro" id="IPR001279">
    <property type="entry name" value="Metallo-B-lactamas"/>
</dbReference>
<keyword evidence="8 9" id="KW-0862">Zinc</keyword>
<dbReference type="EC" id="3.1.26.11" evidence="9"/>
<dbReference type="NCBIfam" id="TIGR02651">
    <property type="entry name" value="RNase_Z"/>
    <property type="match status" value="1"/>
</dbReference>
<evidence type="ECO:0000256" key="8">
    <source>
        <dbReference type="ARBA" id="ARBA00022833"/>
    </source>
</evidence>
<dbReference type="EMBL" id="LT607756">
    <property type="protein sequence ID" value="SCG86129.1"/>
    <property type="molecule type" value="Genomic_DNA"/>
</dbReference>
<dbReference type="Gene3D" id="3.60.15.10">
    <property type="entry name" value="Ribonuclease Z/Hydroxyacylglutathione hydrolase-like"/>
    <property type="match status" value="1"/>
</dbReference>
<feature type="binding site" evidence="9">
    <location>
        <position position="137"/>
    </location>
    <ligand>
        <name>Zn(2+)</name>
        <dbReference type="ChEBI" id="CHEBI:29105"/>
        <label>1</label>
        <note>catalytic</note>
    </ligand>
</feature>
<evidence type="ECO:0000313" key="11">
    <source>
        <dbReference type="EMBL" id="SCG86129.1"/>
    </source>
</evidence>
<comment type="catalytic activity">
    <reaction evidence="1 9">
        <text>Endonucleolytic cleavage of RNA, removing extra 3' nucleotides from tRNA precursor, generating 3' termini of tRNAs. A 3'-hydroxy group is left at the tRNA terminus and a 5'-phosphoryl group is left at the trailer molecule.</text>
        <dbReference type="EC" id="3.1.26.11"/>
    </reaction>
</comment>
<dbReference type="OrthoDB" id="85118at2157"/>
<comment type="cofactor">
    <cofactor evidence="9">
        <name>Zn(2+)</name>
        <dbReference type="ChEBI" id="CHEBI:29105"/>
    </cofactor>
    <text evidence="9">Binds 2 Zn(2+) ions.</text>
</comment>
<dbReference type="PANTHER" id="PTHR46018">
    <property type="entry name" value="ZINC PHOSPHODIESTERASE ELAC PROTEIN 1"/>
    <property type="match status" value="1"/>
</dbReference>
<dbReference type="STRING" id="118062.MCBB_1574"/>
<comment type="subunit">
    <text evidence="2 9">Homodimer.</text>
</comment>
<evidence type="ECO:0000259" key="10">
    <source>
        <dbReference type="Pfam" id="PF12706"/>
    </source>
</evidence>
<sequence length="303" mass="33666">MEIIFLGTSSAMPSNHRNHSAIALKAFGEIMLFDCGEGTQRQMSRVKVSPMKVDKIFLTHFHGDHLLGLPGIIQSMAFRGRKEPLHIFGPDGLSELVECIKKMGYFALSFEIHAHELKNGVVLEEDDYIVTCCNTEHSVPNLSYCITEKRAPKFLRERALACGVKPGPDFGKLQRGIPVKVGDVTVNPEQVLGKERKGLKIVYSGDTRPCDQMVEFAKDADLLIHESTFDNRNESKANETGHSTAAEAAEIAKKSGVQKLILTHISTRYKDASTLESEAISVFKNTVLADDFMIFEVKRNGRN</sequence>
<organism evidence="11 12">
    <name type="scientific">Methanobacterium congolense</name>
    <dbReference type="NCBI Taxonomy" id="118062"/>
    <lineage>
        <taxon>Archaea</taxon>
        <taxon>Methanobacteriati</taxon>
        <taxon>Methanobacteriota</taxon>
        <taxon>Methanomada group</taxon>
        <taxon>Methanobacteria</taxon>
        <taxon>Methanobacteriales</taxon>
        <taxon>Methanobacteriaceae</taxon>
        <taxon>Methanobacterium</taxon>
    </lineage>
</organism>
<accession>A0A1D3L3N1</accession>
<keyword evidence="4 9" id="KW-0540">Nuclease</keyword>
<dbReference type="GeneID" id="30412412"/>
<dbReference type="HAMAP" id="MF_01818">
    <property type="entry name" value="RNase_Z_BN"/>
    <property type="match status" value="1"/>
</dbReference>
<evidence type="ECO:0000256" key="2">
    <source>
        <dbReference type="ARBA" id="ARBA00011738"/>
    </source>
</evidence>
<evidence type="ECO:0000256" key="5">
    <source>
        <dbReference type="ARBA" id="ARBA00022723"/>
    </source>
</evidence>
<feature type="domain" description="Metallo-beta-lactamase" evidence="10">
    <location>
        <begin position="196"/>
        <end position="265"/>
    </location>
</feature>
<feature type="binding site" evidence="9">
    <location>
        <position position="62"/>
    </location>
    <ligand>
        <name>Zn(2+)</name>
        <dbReference type="ChEBI" id="CHEBI:29105"/>
        <label>1</label>
        <note>catalytic</note>
    </ligand>
</feature>
<dbReference type="KEGG" id="mcub:MCBB_1574"/>
<dbReference type="SUPFAM" id="SSF56281">
    <property type="entry name" value="Metallo-hydrolase/oxidoreductase"/>
    <property type="match status" value="1"/>
</dbReference>
<keyword evidence="6 9" id="KW-0255">Endonuclease</keyword>
<dbReference type="AlphaFoldDB" id="A0A1D3L3N1"/>
<feature type="binding site" evidence="9">
    <location>
        <position position="206"/>
    </location>
    <ligand>
        <name>Zn(2+)</name>
        <dbReference type="ChEBI" id="CHEBI:29105"/>
        <label>1</label>
        <note>catalytic</note>
    </ligand>
</feature>
<protein>
    <recommendedName>
        <fullName evidence="9">Ribonuclease Z</fullName>
        <shortName evidence="9">RNase Z</shortName>
        <ecNumber evidence="9">3.1.26.11</ecNumber>
    </recommendedName>
    <alternativeName>
        <fullName evidence="9">tRNA 3 endonuclease</fullName>
    </alternativeName>
    <alternativeName>
        <fullName evidence="9">tRNase Z</fullName>
    </alternativeName>
</protein>
<keyword evidence="5 9" id="KW-0479">Metal-binding</keyword>
<dbReference type="PATRIC" id="fig|129848.4.peg.1607"/>
<dbReference type="FunFam" id="3.60.15.10:FF:000002">
    <property type="entry name" value="Ribonuclease Z"/>
    <property type="match status" value="1"/>
</dbReference>
<comment type="similarity">
    <text evidence="9">Belongs to the RNase Z family.</text>
</comment>
<dbReference type="Pfam" id="PF23023">
    <property type="entry name" value="Anti-Pycsar_Apyc1"/>
    <property type="match status" value="1"/>
</dbReference>
<gene>
    <name evidence="9 11" type="primary">rnz</name>
    <name evidence="11" type="ORF">MCBB_1574</name>
</gene>
<keyword evidence="12" id="KW-1185">Reference proteome</keyword>
<dbReference type="RefSeq" id="WP_071907217.1">
    <property type="nucleotide sequence ID" value="NZ_LT607756.1"/>
</dbReference>
<reference evidence="11 12" key="1">
    <citation type="submission" date="2016-08" db="EMBL/GenBank/DDBJ databases">
        <authorList>
            <person name="Seilhamer J.J."/>
        </authorList>
    </citation>
    <scope>NUCLEOTIDE SEQUENCE [LARGE SCALE GENOMIC DNA]</scope>
    <source>
        <strain evidence="11">Buetzberg</strain>
    </source>
</reference>
<evidence type="ECO:0000256" key="1">
    <source>
        <dbReference type="ARBA" id="ARBA00000402"/>
    </source>
</evidence>
<feature type="binding site" evidence="9">
    <location>
        <position position="264"/>
    </location>
    <ligand>
        <name>Zn(2+)</name>
        <dbReference type="ChEBI" id="CHEBI:29105"/>
        <label>2</label>
        <note>catalytic</note>
    </ligand>
</feature>
<proteinExistence type="inferred from homology"/>
<evidence type="ECO:0000256" key="3">
    <source>
        <dbReference type="ARBA" id="ARBA00022694"/>
    </source>
</evidence>
<evidence type="ECO:0000256" key="7">
    <source>
        <dbReference type="ARBA" id="ARBA00022801"/>
    </source>
</evidence>
<keyword evidence="7 9" id="KW-0378">Hydrolase</keyword>
<dbReference type="Pfam" id="PF12706">
    <property type="entry name" value="Lactamase_B_2"/>
    <property type="match status" value="1"/>
</dbReference>
<keyword evidence="3 9" id="KW-0819">tRNA processing</keyword>
<dbReference type="GO" id="GO:0042781">
    <property type="term" value="F:3'-tRNA processing endoribonuclease activity"/>
    <property type="evidence" value="ECO:0007669"/>
    <property type="project" value="UniProtKB-UniRule"/>
</dbReference>
<evidence type="ECO:0000256" key="4">
    <source>
        <dbReference type="ARBA" id="ARBA00022722"/>
    </source>
</evidence>
<feature type="binding site" evidence="9">
    <location>
        <position position="60"/>
    </location>
    <ligand>
        <name>Zn(2+)</name>
        <dbReference type="ChEBI" id="CHEBI:29105"/>
        <label>1</label>
        <note>catalytic</note>
    </ligand>
</feature>
<dbReference type="GO" id="GO:0008270">
    <property type="term" value="F:zinc ion binding"/>
    <property type="evidence" value="ECO:0007669"/>
    <property type="project" value="UniProtKB-UniRule"/>
</dbReference>
<dbReference type="InterPro" id="IPR013471">
    <property type="entry name" value="RNase_Z/BN"/>
</dbReference>
<dbReference type="Proteomes" id="UP000094707">
    <property type="component" value="Chromosome I"/>
</dbReference>
<dbReference type="GO" id="GO:0042802">
    <property type="term" value="F:identical protein binding"/>
    <property type="evidence" value="ECO:0007669"/>
    <property type="project" value="UniProtKB-ARBA"/>
</dbReference>
<dbReference type="NCBIfam" id="NF000801">
    <property type="entry name" value="PRK00055.1-3"/>
    <property type="match status" value="1"/>
</dbReference>